<dbReference type="Gene3D" id="2.60.40.10">
    <property type="entry name" value="Immunoglobulins"/>
    <property type="match status" value="1"/>
</dbReference>
<dbReference type="InterPro" id="IPR016147">
    <property type="entry name" value="Pili_assmbl_chaperone_N"/>
</dbReference>
<evidence type="ECO:0000313" key="5">
    <source>
        <dbReference type="Proteomes" id="UP001495779"/>
    </source>
</evidence>
<dbReference type="PANTHER" id="PTHR30251:SF3">
    <property type="entry name" value="FIMBRIAL CHAPARONE PROTEIN"/>
    <property type="match status" value="1"/>
</dbReference>
<keyword evidence="1" id="KW-0732">Signal</keyword>
<protein>
    <submittedName>
        <fullName evidence="3">Fimbria/pilus periplasmic chaperone</fullName>
    </submittedName>
</protein>
<gene>
    <name evidence="3" type="ORF">JRA39_001271</name>
    <name evidence="4" type="ORF">KDV35_06590</name>
</gene>
<feature type="signal peptide" evidence="1">
    <location>
        <begin position="1"/>
        <end position="22"/>
    </location>
</feature>
<proteinExistence type="predicted"/>
<evidence type="ECO:0000256" key="1">
    <source>
        <dbReference type="SAM" id="SignalP"/>
    </source>
</evidence>
<dbReference type="GO" id="GO:0071555">
    <property type="term" value="P:cell wall organization"/>
    <property type="evidence" value="ECO:0007669"/>
    <property type="project" value="InterPro"/>
</dbReference>
<dbReference type="Pfam" id="PF00345">
    <property type="entry name" value="PapD_N"/>
    <property type="match status" value="1"/>
</dbReference>
<reference evidence="4 5" key="1">
    <citation type="submission" date="2021-04" db="EMBL/GenBank/DDBJ databases">
        <title>Determining the burden of carbapenem-resistant Enterobacterales from a tertiary public heath setting in Bangladesh: a clinical, epidemiological, and molecular study.</title>
        <authorList>
            <person name="Farzana R."/>
            <person name="Walsh T.R."/>
        </authorList>
    </citation>
    <scope>NUCLEOTIDE SEQUENCE [LARGE SCALE GENOMIC DNA]</scope>
    <source>
        <strain evidence="4">Dmpro_s316</strain>
        <strain evidence="5">dmpro_s316</strain>
    </source>
</reference>
<dbReference type="GO" id="GO:0030288">
    <property type="term" value="C:outer membrane-bounded periplasmic space"/>
    <property type="evidence" value="ECO:0007669"/>
    <property type="project" value="InterPro"/>
</dbReference>
<evidence type="ECO:0000313" key="3">
    <source>
        <dbReference type="EMBL" id="EMP9432254.1"/>
    </source>
</evidence>
<evidence type="ECO:0000259" key="2">
    <source>
        <dbReference type="Pfam" id="PF00345"/>
    </source>
</evidence>
<dbReference type="EMBL" id="AAZDVE040000007">
    <property type="protein sequence ID" value="EMP9432254.1"/>
    <property type="molecule type" value="Genomic_DNA"/>
</dbReference>
<dbReference type="RefSeq" id="WP_163860910.1">
    <property type="nucleotide sequence ID" value="NZ_CP095443.1"/>
</dbReference>
<comment type="caution">
    <text evidence="3">The sequence shown here is derived from an EMBL/GenBank/DDBJ whole genome shotgun (WGS) entry which is preliminary data.</text>
</comment>
<accession>A0AAI9MWG9</accession>
<dbReference type="InterPro" id="IPR050643">
    <property type="entry name" value="Periplasmic_pilus_chap"/>
</dbReference>
<dbReference type="AlphaFoldDB" id="A0AAI9MWG9"/>
<feature type="domain" description="Pili assembly chaperone N-terminal" evidence="2">
    <location>
        <begin position="24"/>
        <end position="136"/>
    </location>
</feature>
<evidence type="ECO:0000313" key="4">
    <source>
        <dbReference type="EMBL" id="MER5076534.1"/>
    </source>
</evidence>
<name>A0AAI9MWG9_PROST</name>
<feature type="chain" id="PRO_5042551027" evidence="1">
    <location>
        <begin position="23"/>
        <end position="226"/>
    </location>
</feature>
<dbReference type="NCBIfam" id="NF007392">
    <property type="entry name" value="PRK09918.1"/>
    <property type="match status" value="1"/>
</dbReference>
<dbReference type="SUPFAM" id="SSF49354">
    <property type="entry name" value="PapD-like"/>
    <property type="match status" value="1"/>
</dbReference>
<dbReference type="EMBL" id="JAGSRH010000007">
    <property type="protein sequence ID" value="MER5076534.1"/>
    <property type="molecule type" value="Genomic_DNA"/>
</dbReference>
<sequence>MKKLLTVLGSVCLLMISANVMASFQLETMTVILDAGENRKVFNVKNTGSEPILLSTKVEDLEGSTKLAGDIMITPPIIRIEPHESQQINFILKNGVKLSDEVILKASFQGVGAKRENAAKMPIRQDVAMLVMPENMNVSLTPWDALSVTQKGEQLIFKNEGKQVIRLSPSFSVIPGNHTYSIGQFYIRPGENKAVNITGNATDITIAPLSRYGFKLESDVNVKVKH</sequence>
<dbReference type="PANTHER" id="PTHR30251">
    <property type="entry name" value="PILUS ASSEMBLY CHAPERONE"/>
    <property type="match status" value="1"/>
</dbReference>
<organism evidence="3">
    <name type="scientific">Providencia stuartii</name>
    <dbReference type="NCBI Taxonomy" id="588"/>
    <lineage>
        <taxon>Bacteria</taxon>
        <taxon>Pseudomonadati</taxon>
        <taxon>Pseudomonadota</taxon>
        <taxon>Gammaproteobacteria</taxon>
        <taxon>Enterobacterales</taxon>
        <taxon>Morganellaceae</taxon>
        <taxon>Providencia</taxon>
    </lineage>
</organism>
<reference evidence="3" key="2">
    <citation type="submission" date="2024-02" db="EMBL/GenBank/DDBJ databases">
        <authorList>
            <consortium name="Clinical and Environmental Microbiology Branch: Whole genome sequencing antimicrobial resistance pathogens in the healthcare setting"/>
        </authorList>
    </citation>
    <scope>NUCLEOTIDE SEQUENCE</scope>
    <source>
        <strain evidence="3">2020GO-00142</strain>
    </source>
</reference>
<dbReference type="InterPro" id="IPR013783">
    <property type="entry name" value="Ig-like_fold"/>
</dbReference>
<dbReference type="InterPro" id="IPR008962">
    <property type="entry name" value="PapD-like_sf"/>
</dbReference>
<dbReference type="Proteomes" id="UP001495779">
    <property type="component" value="Unassembled WGS sequence"/>
</dbReference>